<dbReference type="Proteomes" id="UP000520814">
    <property type="component" value="Unassembled WGS sequence"/>
</dbReference>
<accession>A0A7W9SL96</accession>
<organism evidence="2 3">
    <name type="scientific">Armatimonas rosea</name>
    <dbReference type="NCBI Taxonomy" id="685828"/>
    <lineage>
        <taxon>Bacteria</taxon>
        <taxon>Bacillati</taxon>
        <taxon>Armatimonadota</taxon>
        <taxon>Armatimonadia</taxon>
        <taxon>Armatimonadales</taxon>
        <taxon>Armatimonadaceae</taxon>
        <taxon>Armatimonas</taxon>
    </lineage>
</organism>
<evidence type="ECO:0000313" key="2">
    <source>
        <dbReference type="EMBL" id="MBB6048400.1"/>
    </source>
</evidence>
<sequence length="487" mass="54010">MSLQKQGPERKNGPQRIAATPSRVFFAIAAPCLGVAPFCLTPDKTGQTGWFLLPILLPGGISALLYGLRTTVVADASGLRWRKSLGPWQSAAWDDVADYFRVVDKTLGSSNMIVFRDGRKLKLGSDWNDLKRLEAWVVEHAKSAAASGWLIRGKEGTIQGTHTFTYSESAIRTQKIGLGAFLGVFSALAIGIITLAALEKRPDQIGAARAAMGLIVSMVAFGSFQLIRDTRRTIHDIRERWEHQERFEADEQGFTFWRDGEPQHIAWSELETTSTKTLQANGAILYRGTLQTTKGAITFNTALTDQSVFLSMIALYAPQGVRQLHRPRPHDALASTEWDGGRRTFHYRTRSNRSGLGMLWTIPLFCVLALGGVVATWVRYGLDLRELPLDGLGIIVGLALAGVVAWAFLLWRYKAARLVLDRESLTSYGLWGKKQVFFEELTALGRDDLSLYVETHDGKRPIRWGANLAGNTELLEELERRAGVTLP</sequence>
<reference evidence="2 3" key="1">
    <citation type="submission" date="2020-08" db="EMBL/GenBank/DDBJ databases">
        <title>Genomic Encyclopedia of Type Strains, Phase IV (KMG-IV): sequencing the most valuable type-strain genomes for metagenomic binning, comparative biology and taxonomic classification.</title>
        <authorList>
            <person name="Goeker M."/>
        </authorList>
    </citation>
    <scope>NUCLEOTIDE SEQUENCE [LARGE SCALE GENOMIC DNA]</scope>
    <source>
        <strain evidence="2 3">DSM 23562</strain>
    </source>
</reference>
<keyword evidence="3" id="KW-1185">Reference proteome</keyword>
<dbReference type="EMBL" id="JACHGW010000001">
    <property type="protein sequence ID" value="MBB6048400.1"/>
    <property type="molecule type" value="Genomic_DNA"/>
</dbReference>
<feature type="transmembrane region" description="Helical" evidence="1">
    <location>
        <begin position="21"/>
        <end position="38"/>
    </location>
</feature>
<keyword evidence="1" id="KW-1133">Transmembrane helix</keyword>
<proteinExistence type="predicted"/>
<feature type="transmembrane region" description="Helical" evidence="1">
    <location>
        <begin position="50"/>
        <end position="68"/>
    </location>
</feature>
<dbReference type="AlphaFoldDB" id="A0A7W9SL96"/>
<keyword evidence="1" id="KW-0472">Membrane</keyword>
<feature type="transmembrane region" description="Helical" evidence="1">
    <location>
        <begin position="176"/>
        <end position="198"/>
    </location>
</feature>
<name>A0A7W9SL96_ARMRO</name>
<dbReference type="RefSeq" id="WP_184191958.1">
    <property type="nucleotide sequence ID" value="NZ_JACHGW010000001.1"/>
</dbReference>
<gene>
    <name evidence="2" type="ORF">HNQ39_000162</name>
</gene>
<comment type="caution">
    <text evidence="2">The sequence shown here is derived from an EMBL/GenBank/DDBJ whole genome shotgun (WGS) entry which is preliminary data.</text>
</comment>
<evidence type="ECO:0000256" key="1">
    <source>
        <dbReference type="SAM" id="Phobius"/>
    </source>
</evidence>
<protein>
    <submittedName>
        <fullName evidence="2">Uncharacterized protein</fullName>
    </submittedName>
</protein>
<feature type="transmembrane region" description="Helical" evidence="1">
    <location>
        <begin position="210"/>
        <end position="227"/>
    </location>
</feature>
<evidence type="ECO:0000313" key="3">
    <source>
        <dbReference type="Proteomes" id="UP000520814"/>
    </source>
</evidence>
<feature type="transmembrane region" description="Helical" evidence="1">
    <location>
        <begin position="358"/>
        <end position="380"/>
    </location>
</feature>
<keyword evidence="1" id="KW-0812">Transmembrane</keyword>
<feature type="transmembrane region" description="Helical" evidence="1">
    <location>
        <begin position="392"/>
        <end position="411"/>
    </location>
</feature>